<protein>
    <submittedName>
        <fullName evidence="1">Uncharacterized protein</fullName>
    </submittedName>
</protein>
<gene>
    <name evidence="1" type="ORF">ACFPQ4_03025</name>
</gene>
<accession>A0ABW0QUI5</accession>
<evidence type="ECO:0000313" key="1">
    <source>
        <dbReference type="EMBL" id="MFC5528423.1"/>
    </source>
</evidence>
<dbReference type="Proteomes" id="UP001596108">
    <property type="component" value="Unassembled WGS sequence"/>
</dbReference>
<dbReference type="InterPro" id="IPR036397">
    <property type="entry name" value="RNaseH_sf"/>
</dbReference>
<name>A0ABW0QUI5_9BACL</name>
<dbReference type="RefSeq" id="WP_378110260.1">
    <property type="nucleotide sequence ID" value="NZ_JBHSNC010000010.1"/>
</dbReference>
<keyword evidence="2" id="KW-1185">Reference proteome</keyword>
<dbReference type="EMBL" id="JBHSNC010000010">
    <property type="protein sequence ID" value="MFC5528423.1"/>
    <property type="molecule type" value="Genomic_DNA"/>
</dbReference>
<organism evidence="1 2">
    <name type="scientific">Cohnella yongneupensis</name>
    <dbReference type="NCBI Taxonomy" id="425006"/>
    <lineage>
        <taxon>Bacteria</taxon>
        <taxon>Bacillati</taxon>
        <taxon>Bacillota</taxon>
        <taxon>Bacilli</taxon>
        <taxon>Bacillales</taxon>
        <taxon>Paenibacillaceae</taxon>
        <taxon>Cohnella</taxon>
    </lineage>
</organism>
<dbReference type="InterPro" id="IPR012337">
    <property type="entry name" value="RNaseH-like_sf"/>
</dbReference>
<sequence>MTRFIGIDPSTKTGILAMNPEGTVLFGRDIVGKGKVDPERLITLVREVMEHIQDGDIVSIEGFSFGSKGQFIGQQFYIGWAIRANLFARNIPYYEVAPMSLKKFAGATGNKDGNGDAIKSDKIEVAKQVLKRWGFESGSDNVTDAYVLARISEAIWLRQSHRPEFILSSYPKFQEEVIDTVLKVKVPAKKKAKSS</sequence>
<proteinExistence type="predicted"/>
<evidence type="ECO:0000313" key="2">
    <source>
        <dbReference type="Proteomes" id="UP001596108"/>
    </source>
</evidence>
<dbReference type="Gene3D" id="3.30.420.10">
    <property type="entry name" value="Ribonuclease H-like superfamily/Ribonuclease H"/>
    <property type="match status" value="1"/>
</dbReference>
<dbReference type="SUPFAM" id="SSF53098">
    <property type="entry name" value="Ribonuclease H-like"/>
    <property type="match status" value="1"/>
</dbReference>
<comment type="caution">
    <text evidence="1">The sequence shown here is derived from an EMBL/GenBank/DDBJ whole genome shotgun (WGS) entry which is preliminary data.</text>
</comment>
<reference evidence="2" key="1">
    <citation type="journal article" date="2019" name="Int. J. Syst. Evol. Microbiol.">
        <title>The Global Catalogue of Microorganisms (GCM) 10K type strain sequencing project: providing services to taxonomists for standard genome sequencing and annotation.</title>
        <authorList>
            <consortium name="The Broad Institute Genomics Platform"/>
            <consortium name="The Broad Institute Genome Sequencing Center for Infectious Disease"/>
            <person name="Wu L."/>
            <person name="Ma J."/>
        </authorList>
    </citation>
    <scope>NUCLEOTIDE SEQUENCE [LARGE SCALE GENOMIC DNA]</scope>
    <source>
        <strain evidence="2">CGMCC 1.18578</strain>
    </source>
</reference>